<sequence>MLKGFRPRLQRKISQLSQIPSDFSYRVALLRYGKNLPKLAPKEQLIVDACKREGVYVTTLEDLGFTSTSQLLKAARNQLNIMEKILPQAFSPAFPQIFTVTDLPEFFSWAHEETILKIVENYIGLPIIFQGVHLRRDFANEKPITTELWHQDLEDRRILKIIVYLSDVSEDNGPFEYIPKHRITPLLTWQINSKVKKAHALGITDEQLEEIVPRIAWKSCLGSAGTVIFTDTKGVYHHGKSRKIERSALFFVYTSAQPLRPEHCTQYHDQTFSRLKQIPSFS</sequence>
<dbReference type="Pfam" id="PF05721">
    <property type="entry name" value="PhyH"/>
    <property type="match status" value="1"/>
</dbReference>
<proteinExistence type="predicted"/>
<dbReference type="RefSeq" id="WP_016877880.1">
    <property type="nucleotide sequence ID" value="NZ_AJLN01000135.1"/>
</dbReference>
<dbReference type="STRING" id="211165.GCA_000317285_05880"/>
<dbReference type="SUPFAM" id="SSF51197">
    <property type="entry name" value="Clavaminate synthase-like"/>
    <property type="match status" value="1"/>
</dbReference>
<gene>
    <name evidence="1" type="ORF">PCC6912_08240</name>
</gene>
<dbReference type="Proteomes" id="UP000268857">
    <property type="component" value="Unassembled WGS sequence"/>
</dbReference>
<protein>
    <recommendedName>
        <fullName evidence="3">Phytanoyl-CoA dioxygenase</fullName>
    </recommendedName>
</protein>
<evidence type="ECO:0008006" key="3">
    <source>
        <dbReference type="Google" id="ProtNLM"/>
    </source>
</evidence>
<evidence type="ECO:0000313" key="2">
    <source>
        <dbReference type="Proteomes" id="UP000268857"/>
    </source>
</evidence>
<dbReference type="AlphaFoldDB" id="A0A433NQD8"/>
<accession>A0A433NQD8</accession>
<dbReference type="GO" id="GO:0016706">
    <property type="term" value="F:2-oxoglutarate-dependent dioxygenase activity"/>
    <property type="evidence" value="ECO:0007669"/>
    <property type="project" value="UniProtKB-ARBA"/>
</dbReference>
<dbReference type="Gene3D" id="2.60.120.620">
    <property type="entry name" value="q2cbj1_9rhob like domain"/>
    <property type="match status" value="1"/>
</dbReference>
<dbReference type="OrthoDB" id="467001at2"/>
<name>A0A433NQD8_CHLFR</name>
<reference evidence="1 2" key="1">
    <citation type="journal article" date="2019" name="Genome Biol. Evol.">
        <title>Day and night: Metabolic profiles and evolutionary relationships of six axenic non-marine cyanobacteria.</title>
        <authorList>
            <person name="Will S.E."/>
            <person name="Henke P."/>
            <person name="Boedeker C."/>
            <person name="Huang S."/>
            <person name="Brinkmann H."/>
            <person name="Rohde M."/>
            <person name="Jarek M."/>
            <person name="Friedl T."/>
            <person name="Seufert S."/>
            <person name="Schumacher M."/>
            <person name="Overmann J."/>
            <person name="Neumann-Schaal M."/>
            <person name="Petersen J."/>
        </authorList>
    </citation>
    <scope>NUCLEOTIDE SEQUENCE [LARGE SCALE GENOMIC DNA]</scope>
    <source>
        <strain evidence="1 2">PCC 6912</strain>
    </source>
</reference>
<comment type="caution">
    <text evidence="1">The sequence shown here is derived from an EMBL/GenBank/DDBJ whole genome shotgun (WGS) entry which is preliminary data.</text>
</comment>
<evidence type="ECO:0000313" key="1">
    <source>
        <dbReference type="EMBL" id="RUR85999.1"/>
    </source>
</evidence>
<keyword evidence="2" id="KW-1185">Reference proteome</keyword>
<dbReference type="EMBL" id="RSCJ01000002">
    <property type="protein sequence ID" value="RUR85999.1"/>
    <property type="molecule type" value="Genomic_DNA"/>
</dbReference>
<dbReference type="InterPro" id="IPR008775">
    <property type="entry name" value="Phytyl_CoA_dOase-like"/>
</dbReference>
<organism evidence="1 2">
    <name type="scientific">Chlorogloeopsis fritschii PCC 6912</name>
    <dbReference type="NCBI Taxonomy" id="211165"/>
    <lineage>
        <taxon>Bacteria</taxon>
        <taxon>Bacillati</taxon>
        <taxon>Cyanobacteriota</taxon>
        <taxon>Cyanophyceae</taxon>
        <taxon>Nostocales</taxon>
        <taxon>Chlorogloeopsidaceae</taxon>
        <taxon>Chlorogloeopsis</taxon>
    </lineage>
</organism>